<sequence length="340" mass="40285">MRDLVDKIIKINISEIKNYNFPENELFGLEILENNVKYEFLIKLRPNNNKLICFGAKGGLDREKRDLPDFPRFSWHNSFQESLIYYADPTFYISKEIKTGWYMGTEDNWYLERIAEIILKIVENFEVENKNILFYGTSVGGFSSIMLATLFKKSTALVGNPQILISNHYDSPYNNIKKYCFNDQCEEKILEKYSYRFNVFDLFKRESYVPHIIYLVNAKSKRDLYKQCVPFIRELGKLSSFNDNDVEVIIYHDKDGHVGRVTRTVAIPLIKLVLDRKIYYYEENITTSNNDIVSEKLKERDILINKQKDIINDYKSRKIVKFADKLNNLIKKIFKHNNNF</sequence>
<name>A0A843ABP7_METAZ</name>
<accession>A0A843ABP7</accession>
<evidence type="ECO:0000313" key="1">
    <source>
        <dbReference type="EMBL" id="MBF4468094.1"/>
    </source>
</evidence>
<dbReference type="EMBL" id="JADIIN010000015">
    <property type="protein sequence ID" value="MBF4468094.1"/>
    <property type="molecule type" value="Genomic_DNA"/>
</dbReference>
<protein>
    <submittedName>
        <fullName evidence="1">Uncharacterized protein</fullName>
    </submittedName>
</protein>
<evidence type="ECO:0000313" key="2">
    <source>
        <dbReference type="Proteomes" id="UP000658733"/>
    </source>
</evidence>
<reference evidence="1" key="1">
    <citation type="submission" date="2020-10" db="EMBL/GenBank/DDBJ databases">
        <title>Dehalococcoides mccartyi of a TCE/Cr reducing biochatode.</title>
        <authorList>
            <person name="Matturro B."/>
        </authorList>
    </citation>
    <scope>NUCLEOTIDE SEQUENCE</scope>
    <source>
        <strain evidence="1">Bin4</strain>
    </source>
</reference>
<dbReference type="SUPFAM" id="SSF53474">
    <property type="entry name" value="alpha/beta-Hydrolases"/>
    <property type="match status" value="1"/>
</dbReference>
<dbReference type="InterPro" id="IPR029058">
    <property type="entry name" value="AB_hydrolase_fold"/>
</dbReference>
<comment type="caution">
    <text evidence="1">The sequence shown here is derived from an EMBL/GenBank/DDBJ whole genome shotgun (WGS) entry which is preliminary data.</text>
</comment>
<gene>
    <name evidence="1" type="ORF">ISP01_01685</name>
</gene>
<proteinExistence type="predicted"/>
<organism evidence="1 2">
    <name type="scientific">Methanobrevibacter arboriphilus</name>
    <dbReference type="NCBI Taxonomy" id="39441"/>
    <lineage>
        <taxon>Archaea</taxon>
        <taxon>Methanobacteriati</taxon>
        <taxon>Methanobacteriota</taxon>
        <taxon>Methanomada group</taxon>
        <taxon>Methanobacteria</taxon>
        <taxon>Methanobacteriales</taxon>
        <taxon>Methanobacteriaceae</taxon>
        <taxon>Methanobrevibacter</taxon>
    </lineage>
</organism>
<dbReference type="AlphaFoldDB" id="A0A843ABP7"/>
<dbReference type="RefSeq" id="WP_278521812.1">
    <property type="nucleotide sequence ID" value="NZ_JADIIN010000015.1"/>
</dbReference>
<dbReference type="Proteomes" id="UP000658733">
    <property type="component" value="Unassembled WGS sequence"/>
</dbReference>